<feature type="region of interest" description="Disordered" evidence="1">
    <location>
        <begin position="569"/>
        <end position="599"/>
    </location>
</feature>
<feature type="region of interest" description="Disordered" evidence="1">
    <location>
        <begin position="155"/>
        <end position="226"/>
    </location>
</feature>
<name>E0YC80_9ADEN</name>
<feature type="region of interest" description="Disordered" evidence="1">
    <location>
        <begin position="89"/>
        <end position="139"/>
    </location>
</feature>
<reference evidence="3 4" key="1">
    <citation type="journal article" date="2010" name="Virus Res.">
        <title>The first complete genome sequence of a non-chicken aviadenovirus, proposed to be turkey adenovirus 1.</title>
        <authorList>
            <person name="Kajan G.L."/>
            <person name="Stefancsik R."/>
            <person name="Ursu K."/>
            <person name="Palya V."/>
            <person name="Benko M."/>
        </authorList>
    </citation>
    <scope>NUCLEOTIDE SEQUENCE [LARGE SCALE GENOMIC DNA]</scope>
    <source>
        <strain evidence="3 4">D90/2</strain>
    </source>
</reference>
<feature type="compositionally biased region" description="Low complexity" evidence="1">
    <location>
        <begin position="454"/>
        <end position="463"/>
    </location>
</feature>
<feature type="compositionally biased region" description="Basic and acidic residues" evidence="1">
    <location>
        <begin position="569"/>
        <end position="581"/>
    </location>
</feature>
<evidence type="ECO:0000313" key="4">
    <source>
        <dbReference type="Proteomes" id="UP000110521"/>
    </source>
</evidence>
<proteinExistence type="predicted"/>
<sequence length="940" mass="97640">MRLGSACCLSALLAACLLVASVSAFSASRSPSENRIFFTFFLLSVRLSPVTVFAAFRLSGRSIRREKTNRTRVLFSVFSLSVQDRRRSSVDGRDGRCYREAGTASGGRRAPLRGGGGSVGARGRRPSADGAEQQPAAVGRFETEKVAGREAGVLPLVPTPFRGPVGEPDGVGRHGSCGSDGEKDGRGAGAPGAGLPSGSGRVADGPGDVGVPGERQPDAASAAVAHADDAAVGGGAVGVERRVLRVLGPGEAEGVERLGAAGAGRPSVRRAADGLPGALRGARDRGARLRGAVPAVPGARRAVRSDRGPEPGSGGLREDDALGGVGRVAPVDVAGRPGGSDGAVPEGVHAEARGRGVRGGGGDVGGERVRAVRPVGRRLHPDGGDGRQPGAVPAGGRRDGADLLHELRGQDVLRAGARAVERRRQDGDDEPASVLVHRLGAGVHEGPGRGGRRAGAAVPASGRLPGERVDGVLGEPGLHAPEQVPEPGAVGLVGLAGGGGGGRLLLEGGAGAGVQPRVLREHGAPDPAEVPPLRRVLRAVVLRGRVAVPPDGGDGARPGGAVLRAVLHAGRDGRRGRDRVRGAGPDVGDADERAGRAGPAVRGARGNFVPVHYKLFRDYECAFGEPEVKLQLRTQMRAGDPRRHVPVPPACGCAKPFRHKTYAAMVHPYAVMTSVGEEVNLTEFVEPDLQFVTVTYFMLDRRRVQMAEHTVMTYWDPCEDAEHKAFRFNVTRFALTMKTRKSAEYTVTFYYELYLRTVRVHASPSNATEVEEEEEEDVDPEEAGEEEPGAGSGDGDELAAEGLVTATTAGPPTTPAPTTATTRRRRRSTRRPRPVGRGQKGARSRSRRAAETEEWGSGAEDASERLLEVDLKGGSWRTASQGPANLGAVAGVLTVLIVVVLSMLGSVHVARWCREREGPAGASSVATGPASATSEAVTLL</sequence>
<feature type="region of interest" description="Disordered" evidence="1">
    <location>
        <begin position="297"/>
        <end position="399"/>
    </location>
</feature>
<accession>E0YC80</accession>
<organism evidence="3 4">
    <name type="scientific">Turkey adenovirus 1</name>
    <dbReference type="NCBI Taxonomy" id="878329"/>
    <lineage>
        <taxon>Viruses</taxon>
        <taxon>Varidnaviria</taxon>
        <taxon>Bamfordvirae</taxon>
        <taxon>Preplasmiviricota</taxon>
        <taxon>Polisuviricotina</taxon>
        <taxon>Pharingeaviricetes</taxon>
        <taxon>Rowavirales</taxon>
        <taxon>Adenoviridae</taxon>
        <taxon>Aviadenovirus</taxon>
        <taxon>Aviadenovirus gallopavoprimum</taxon>
        <taxon>Turkey aviadenovirus B</taxon>
    </lineage>
</organism>
<feature type="compositionally biased region" description="Gly residues" evidence="1">
    <location>
        <begin position="187"/>
        <end position="197"/>
    </location>
</feature>
<keyword evidence="2" id="KW-1133">Transmembrane helix</keyword>
<feature type="compositionally biased region" description="Acidic residues" evidence="1">
    <location>
        <begin position="769"/>
        <end position="799"/>
    </location>
</feature>
<evidence type="ECO:0000313" key="3">
    <source>
        <dbReference type="EMBL" id="ADM53813.1"/>
    </source>
</evidence>
<dbReference type="KEGG" id="vg:9797294"/>
<dbReference type="OrthoDB" id="15959at10239"/>
<dbReference type="PROSITE" id="PS51257">
    <property type="entry name" value="PROKAR_LIPOPROTEIN"/>
    <property type="match status" value="1"/>
</dbReference>
<feature type="region of interest" description="Disordered" evidence="1">
    <location>
        <begin position="763"/>
        <end position="861"/>
    </location>
</feature>
<evidence type="ECO:0000256" key="2">
    <source>
        <dbReference type="SAM" id="Phobius"/>
    </source>
</evidence>
<keyword evidence="2" id="KW-0812">Transmembrane</keyword>
<feature type="compositionally biased region" description="Low complexity" evidence="1">
    <location>
        <begin position="805"/>
        <end position="821"/>
    </location>
</feature>
<keyword evidence="2" id="KW-0472">Membrane</keyword>
<dbReference type="EMBL" id="GU936707">
    <property type="protein sequence ID" value="ADM53813.1"/>
    <property type="molecule type" value="Genomic_DNA"/>
</dbReference>
<protein>
    <submittedName>
        <fullName evidence="3">ORF19</fullName>
    </submittedName>
</protein>
<evidence type="ECO:0000256" key="1">
    <source>
        <dbReference type="SAM" id="MobiDB-lite"/>
    </source>
</evidence>
<feature type="compositionally biased region" description="Basic residues" evidence="1">
    <location>
        <begin position="822"/>
        <end position="847"/>
    </location>
</feature>
<feature type="transmembrane region" description="Helical" evidence="2">
    <location>
        <begin position="886"/>
        <end position="907"/>
    </location>
</feature>
<dbReference type="GeneID" id="9797294"/>
<keyword evidence="4" id="KW-1185">Reference proteome</keyword>
<dbReference type="Proteomes" id="UP000110521">
    <property type="component" value="Segment"/>
</dbReference>
<feature type="compositionally biased region" description="Low complexity" evidence="1">
    <location>
        <begin position="198"/>
        <end position="225"/>
    </location>
</feature>
<feature type="region of interest" description="Disordered" evidence="1">
    <location>
        <begin position="441"/>
        <end position="463"/>
    </location>
</feature>
<feature type="compositionally biased region" description="Basic and acidic residues" evidence="1">
    <location>
        <begin position="89"/>
        <end position="99"/>
    </location>
</feature>
<dbReference type="RefSeq" id="YP_003933601.1">
    <property type="nucleotide sequence ID" value="NC_014564.2"/>
</dbReference>